<proteinExistence type="predicted"/>
<evidence type="ECO:0000313" key="2">
    <source>
        <dbReference type="Proteomes" id="UP000002414"/>
    </source>
</evidence>
<reference evidence="1 2" key="1">
    <citation type="journal article" date="2008" name="Virology">
        <title>Genome sequence of the lytic bacteriophage P1201 from Corynebacterium glutamicum NCHU 87078: Evolutionary relationships to phages from Corynebacterineae.</title>
        <authorList>
            <person name="Chen C.L."/>
            <person name="Pan T.Y."/>
            <person name="Kan S.C."/>
            <person name="Kuan Y.C."/>
            <person name="Hong L.Y."/>
            <person name="Chiu K.R."/>
            <person name="Sheu C.S."/>
            <person name="Yang J.S."/>
            <person name="Hsu W.H."/>
            <person name="Hu H.Y."/>
        </authorList>
    </citation>
    <scope>NUCLEOTIDE SEQUENCE</scope>
</reference>
<dbReference type="Proteomes" id="UP000002414">
    <property type="component" value="Segment"/>
</dbReference>
<dbReference type="RefSeq" id="YP_001468937.1">
    <property type="nucleotide sequence ID" value="NC_009816.1"/>
</dbReference>
<name>A7IYA6_9CAUD</name>
<accession>A7IYA6</accession>
<keyword evidence="2" id="KW-1185">Reference proteome</keyword>
<evidence type="ECO:0000313" key="1">
    <source>
        <dbReference type="EMBL" id="ABF57489.1"/>
    </source>
</evidence>
<organism evidence="1 2">
    <name type="scientific">Corynebacterium phage P1201</name>
    <dbReference type="NCBI Taxonomy" id="384848"/>
    <lineage>
        <taxon>Viruses</taxon>
        <taxon>Duplodnaviria</taxon>
        <taxon>Heunggongvirae</taxon>
        <taxon>Uroviricota</taxon>
        <taxon>Caudoviricetes</taxon>
        <taxon>Zierdtviridae</taxon>
        <taxon>Toshachvirinae</taxon>
        <taxon>Chunghsingvirus</taxon>
        <taxon>Chunghsingvirus P1201</taxon>
        <taxon>Corynebacterium virus P1201</taxon>
    </lineage>
</organism>
<dbReference type="GeneID" id="5745497"/>
<dbReference type="KEGG" id="vg:5745497"/>
<dbReference type="EMBL" id="DQ499600">
    <property type="protein sequence ID" value="ABF57489.1"/>
    <property type="molecule type" value="Genomic_DNA"/>
</dbReference>
<protein>
    <submittedName>
        <fullName evidence="1">Gp35</fullName>
    </submittedName>
</protein>
<sequence length="138" mass="15733">MLSDYYYDINVYRKAGGPKKSTWGDSEGGPSPVPEIPFLVGYKYSHTIQGLSTPRASDEWMSSRPYARTDMDEKSMYCDVEEDIRSGDVVVYTGESGKIEVYRVQGETYQDYMSPFTHFDGGKEVYLQRFTKKEVSNG</sequence>